<proteinExistence type="predicted"/>
<name>A0ABY1XSQ2_9HYPH</name>
<sequence>MPNAAWRLREPVRHIPFSPHAGRRCRQADEGPVSAISRAEMSPGIEPPARVSNAVKRLKPSRINAMHLVRIYLPDGRGSRPRMTEGGDVLLHFTLRSLAIALQGSS</sequence>
<comment type="caution">
    <text evidence="1">The sequence shown here is derived from an EMBL/GenBank/DDBJ whole genome shotgun (WGS) entry which is preliminary data.</text>
</comment>
<evidence type="ECO:0000313" key="1">
    <source>
        <dbReference type="EMBL" id="TBE70015.1"/>
    </source>
</evidence>
<gene>
    <name evidence="1" type="ORF">ELH03_04215</name>
</gene>
<organism evidence="1 2">
    <name type="scientific">Rhizobium beringeri</name>
    <dbReference type="NCBI Taxonomy" id="3019934"/>
    <lineage>
        <taxon>Bacteria</taxon>
        <taxon>Pseudomonadati</taxon>
        <taxon>Pseudomonadota</taxon>
        <taxon>Alphaproteobacteria</taxon>
        <taxon>Hyphomicrobiales</taxon>
        <taxon>Rhizobiaceae</taxon>
        <taxon>Rhizobium/Agrobacterium group</taxon>
        <taxon>Rhizobium</taxon>
    </lineage>
</organism>
<protein>
    <submittedName>
        <fullName evidence="1">Uncharacterized protein</fullName>
    </submittedName>
</protein>
<dbReference type="Proteomes" id="UP000291302">
    <property type="component" value="Unassembled WGS sequence"/>
</dbReference>
<accession>A0ABY1XSQ2</accession>
<keyword evidence="2" id="KW-1185">Reference proteome</keyword>
<dbReference type="EMBL" id="SILG01000001">
    <property type="protein sequence ID" value="TBE70015.1"/>
    <property type="molecule type" value="Genomic_DNA"/>
</dbReference>
<evidence type="ECO:0000313" key="2">
    <source>
        <dbReference type="Proteomes" id="UP000291302"/>
    </source>
</evidence>
<reference evidence="1 2" key="1">
    <citation type="submission" date="2019-02" db="EMBL/GenBank/DDBJ databases">
        <title>The genomic architecture of introgression among sibling species of bacteria.</title>
        <authorList>
            <person name="Cavassim M.I.A."/>
            <person name="Moeskjaer S."/>
            <person name="Moslemi C."/>
            <person name="Fields B."/>
            <person name="Bachmann A."/>
            <person name="Vilhjalmsson B."/>
            <person name="Schierup M.H."/>
            <person name="Young J.P.W."/>
            <person name="Andersen S.U."/>
        </authorList>
    </citation>
    <scope>NUCLEOTIDE SEQUENCE [LARGE SCALE GENOMIC DNA]</scope>
    <source>
        <strain evidence="1 2">SM51</strain>
    </source>
</reference>